<feature type="non-terminal residue" evidence="1">
    <location>
        <position position="1"/>
    </location>
</feature>
<dbReference type="AlphaFoldDB" id="A0A699S6J9"/>
<proteinExistence type="predicted"/>
<dbReference type="EMBL" id="BKCJ011141346">
    <property type="protein sequence ID" value="GFC93126.1"/>
    <property type="molecule type" value="Genomic_DNA"/>
</dbReference>
<gene>
    <name evidence="1" type="ORF">Tci_865096</name>
</gene>
<organism evidence="1">
    <name type="scientific">Tanacetum cinerariifolium</name>
    <name type="common">Dalmatian daisy</name>
    <name type="synonym">Chrysanthemum cinerariifolium</name>
    <dbReference type="NCBI Taxonomy" id="118510"/>
    <lineage>
        <taxon>Eukaryota</taxon>
        <taxon>Viridiplantae</taxon>
        <taxon>Streptophyta</taxon>
        <taxon>Embryophyta</taxon>
        <taxon>Tracheophyta</taxon>
        <taxon>Spermatophyta</taxon>
        <taxon>Magnoliopsida</taxon>
        <taxon>eudicotyledons</taxon>
        <taxon>Gunneridae</taxon>
        <taxon>Pentapetalae</taxon>
        <taxon>asterids</taxon>
        <taxon>campanulids</taxon>
        <taxon>Asterales</taxon>
        <taxon>Asteraceae</taxon>
        <taxon>Asteroideae</taxon>
        <taxon>Anthemideae</taxon>
        <taxon>Anthemidinae</taxon>
        <taxon>Tanacetum</taxon>
    </lineage>
</organism>
<protein>
    <submittedName>
        <fullName evidence="1">Uncharacterized protein</fullName>
    </submittedName>
</protein>
<comment type="caution">
    <text evidence="1">The sequence shown here is derived from an EMBL/GenBank/DDBJ whole genome shotgun (WGS) entry which is preliminary data.</text>
</comment>
<sequence>VTDDVSTDAHSAGINRELRIVTIPSLAGNLSISWTVDGTALISFSPVRPMMPL</sequence>
<name>A0A699S6J9_TANCI</name>
<accession>A0A699S6J9</accession>
<reference evidence="1" key="1">
    <citation type="journal article" date="2019" name="Sci. Rep.">
        <title>Draft genome of Tanacetum cinerariifolium, the natural source of mosquito coil.</title>
        <authorList>
            <person name="Yamashiro T."/>
            <person name="Shiraishi A."/>
            <person name="Satake H."/>
            <person name="Nakayama K."/>
        </authorList>
    </citation>
    <scope>NUCLEOTIDE SEQUENCE</scope>
</reference>
<evidence type="ECO:0000313" key="1">
    <source>
        <dbReference type="EMBL" id="GFC93126.1"/>
    </source>
</evidence>